<dbReference type="PROSITE" id="PS50949">
    <property type="entry name" value="HTH_GNTR"/>
    <property type="match status" value="1"/>
</dbReference>
<dbReference type="STRING" id="1612624.ADU59_09360"/>
<dbReference type="GO" id="GO:0003677">
    <property type="term" value="F:DNA binding"/>
    <property type="evidence" value="ECO:0007669"/>
    <property type="project" value="UniProtKB-KW"/>
</dbReference>
<comment type="caution">
    <text evidence="5">The sequence shown here is derived from an EMBL/GenBank/DDBJ whole genome shotgun (WGS) entry which is preliminary data.</text>
</comment>
<evidence type="ECO:0000259" key="4">
    <source>
        <dbReference type="PROSITE" id="PS50949"/>
    </source>
</evidence>
<dbReference type="PANTHER" id="PTHR44846:SF1">
    <property type="entry name" value="MANNOSYL-D-GLYCERATE TRANSPORT_METABOLISM SYSTEM REPRESSOR MNGR-RELATED"/>
    <property type="match status" value="1"/>
</dbReference>
<dbReference type="Pfam" id="PF07702">
    <property type="entry name" value="UTRA"/>
    <property type="match status" value="1"/>
</dbReference>
<dbReference type="OrthoDB" id="5450856at2"/>
<evidence type="ECO:0000313" key="5">
    <source>
        <dbReference type="EMBL" id="OBZ95593.1"/>
    </source>
</evidence>
<keyword evidence="3" id="KW-0804">Transcription</keyword>
<dbReference type="InterPro" id="IPR028978">
    <property type="entry name" value="Chorismate_lyase_/UTRA_dom_sf"/>
</dbReference>
<accession>A0A1C7P2U3</accession>
<name>A0A1C7P2U3_9HYPH</name>
<feature type="domain" description="HTH gntR-type" evidence="4">
    <location>
        <begin position="10"/>
        <end position="78"/>
    </location>
</feature>
<dbReference type="InterPro" id="IPR036390">
    <property type="entry name" value="WH_DNA-bd_sf"/>
</dbReference>
<dbReference type="InterPro" id="IPR050679">
    <property type="entry name" value="Bact_HTH_transcr_reg"/>
</dbReference>
<keyword evidence="1" id="KW-0805">Transcription regulation</keyword>
<keyword evidence="2" id="KW-0238">DNA-binding</keyword>
<dbReference type="Gene3D" id="3.40.1410.10">
    <property type="entry name" value="Chorismate lyase-like"/>
    <property type="match status" value="1"/>
</dbReference>
<dbReference type="AlphaFoldDB" id="A0A1C7P2U3"/>
<dbReference type="PRINTS" id="PR00035">
    <property type="entry name" value="HTHGNTR"/>
</dbReference>
<dbReference type="EMBL" id="LGLV01000006">
    <property type="protein sequence ID" value="OBZ95593.1"/>
    <property type="molecule type" value="Genomic_DNA"/>
</dbReference>
<dbReference type="InterPro" id="IPR000524">
    <property type="entry name" value="Tscrpt_reg_HTH_GntR"/>
</dbReference>
<reference evidence="5 6" key="1">
    <citation type="journal article" date="2016" name="Syst. Appl. Microbiol.">
        <title>Pararhizobium polonicum sp. nov. isolated from tumors on stone fruit rootstocks.</title>
        <authorList>
            <person name="Pulawska J."/>
            <person name="Kuzmanovic N."/>
            <person name="Willems A."/>
            <person name="Pothier J.F."/>
        </authorList>
    </citation>
    <scope>NUCLEOTIDE SEQUENCE [LARGE SCALE GENOMIC DNA]</scope>
    <source>
        <strain evidence="5 6">F5.1</strain>
    </source>
</reference>
<dbReference type="Pfam" id="PF00392">
    <property type="entry name" value="GntR"/>
    <property type="match status" value="1"/>
</dbReference>
<evidence type="ECO:0000313" key="6">
    <source>
        <dbReference type="Proteomes" id="UP000093111"/>
    </source>
</evidence>
<dbReference type="SMART" id="SM00866">
    <property type="entry name" value="UTRA"/>
    <property type="match status" value="1"/>
</dbReference>
<protein>
    <submittedName>
        <fullName evidence="5">GntR family transcriptional regulator</fullName>
    </submittedName>
</protein>
<dbReference type="CDD" id="cd07377">
    <property type="entry name" value="WHTH_GntR"/>
    <property type="match status" value="1"/>
</dbReference>
<dbReference type="Gene3D" id="1.10.10.10">
    <property type="entry name" value="Winged helix-like DNA-binding domain superfamily/Winged helix DNA-binding domain"/>
    <property type="match status" value="1"/>
</dbReference>
<keyword evidence="6" id="KW-1185">Reference proteome</keyword>
<sequence>MQNIDRTAAEPYYLQLARIIEEQIKTGEYRVGDRVPGETELCRSFDLARSTVRETLRALEQQRLIRIVPRRGAFVSDPAENQWKLQVTQGFLETGAHSPDNAIETSVLRGGFETLPDFAADALRLPKGENGFVIERIRHIDGKAAMHSTNYLPAEVGASLMGKPVMEGTASLNRTLASAGFSIYAARREVAAVGAPADTAKLLGLAKGAPVLFVQSTSRSEAGRVFDFYQSFVRSDVVTISVDAEAPADVVQNPGASE</sequence>
<dbReference type="PANTHER" id="PTHR44846">
    <property type="entry name" value="MANNOSYL-D-GLYCERATE TRANSPORT/METABOLISM SYSTEM REPRESSOR MNGR-RELATED"/>
    <property type="match status" value="1"/>
</dbReference>
<dbReference type="GO" id="GO:0045892">
    <property type="term" value="P:negative regulation of DNA-templated transcription"/>
    <property type="evidence" value="ECO:0007669"/>
    <property type="project" value="TreeGrafter"/>
</dbReference>
<dbReference type="InterPro" id="IPR011663">
    <property type="entry name" value="UTRA"/>
</dbReference>
<dbReference type="SUPFAM" id="SSF64288">
    <property type="entry name" value="Chorismate lyase-like"/>
    <property type="match status" value="1"/>
</dbReference>
<dbReference type="GO" id="GO:0003700">
    <property type="term" value="F:DNA-binding transcription factor activity"/>
    <property type="evidence" value="ECO:0007669"/>
    <property type="project" value="InterPro"/>
</dbReference>
<dbReference type="SMART" id="SM00345">
    <property type="entry name" value="HTH_GNTR"/>
    <property type="match status" value="1"/>
</dbReference>
<evidence type="ECO:0000256" key="1">
    <source>
        <dbReference type="ARBA" id="ARBA00023015"/>
    </source>
</evidence>
<evidence type="ECO:0000256" key="3">
    <source>
        <dbReference type="ARBA" id="ARBA00023163"/>
    </source>
</evidence>
<dbReference type="Proteomes" id="UP000093111">
    <property type="component" value="Unassembled WGS sequence"/>
</dbReference>
<organism evidence="5 6">
    <name type="scientific">Pararhizobium polonicum</name>
    <dbReference type="NCBI Taxonomy" id="1612624"/>
    <lineage>
        <taxon>Bacteria</taxon>
        <taxon>Pseudomonadati</taxon>
        <taxon>Pseudomonadota</taxon>
        <taxon>Alphaproteobacteria</taxon>
        <taxon>Hyphomicrobiales</taxon>
        <taxon>Rhizobiaceae</taxon>
        <taxon>Rhizobium/Agrobacterium group</taxon>
        <taxon>Pararhizobium</taxon>
    </lineage>
</organism>
<dbReference type="PATRIC" id="fig|1612624.7.peg.3413"/>
<dbReference type="InterPro" id="IPR036388">
    <property type="entry name" value="WH-like_DNA-bd_sf"/>
</dbReference>
<dbReference type="SUPFAM" id="SSF46785">
    <property type="entry name" value="Winged helix' DNA-binding domain"/>
    <property type="match status" value="1"/>
</dbReference>
<gene>
    <name evidence="5" type="ORF">ADU59_09360</name>
</gene>
<proteinExistence type="predicted"/>
<evidence type="ECO:0000256" key="2">
    <source>
        <dbReference type="ARBA" id="ARBA00023125"/>
    </source>
</evidence>